<accession>A0A4D4JEI7</accession>
<keyword evidence="2" id="KW-1185">Reference proteome</keyword>
<proteinExistence type="predicted"/>
<protein>
    <submittedName>
        <fullName evidence="1">Uncharacterized protein</fullName>
    </submittedName>
</protein>
<dbReference type="OrthoDB" id="1551126at2"/>
<name>A0A4D4JEI7_9PSEU</name>
<organism evidence="1 2">
    <name type="scientific">Gandjariella thermophila</name>
    <dbReference type="NCBI Taxonomy" id="1931992"/>
    <lineage>
        <taxon>Bacteria</taxon>
        <taxon>Bacillati</taxon>
        <taxon>Actinomycetota</taxon>
        <taxon>Actinomycetes</taxon>
        <taxon>Pseudonocardiales</taxon>
        <taxon>Pseudonocardiaceae</taxon>
        <taxon>Gandjariella</taxon>
    </lineage>
</organism>
<dbReference type="AlphaFoldDB" id="A0A4D4JEI7"/>
<dbReference type="Proteomes" id="UP000298860">
    <property type="component" value="Unassembled WGS sequence"/>
</dbReference>
<reference evidence="2" key="1">
    <citation type="submission" date="2019-04" db="EMBL/GenBank/DDBJ databases">
        <title>Draft genome sequence of Pseudonocardiaceae bacterium SL3-2-4.</title>
        <authorList>
            <person name="Ningsih F."/>
            <person name="Yokota A."/>
            <person name="Sakai Y."/>
            <person name="Nanatani K."/>
            <person name="Yabe S."/>
            <person name="Oetari A."/>
            <person name="Sjamsuridzal W."/>
        </authorList>
    </citation>
    <scope>NUCLEOTIDE SEQUENCE [LARGE SCALE GENOMIC DNA]</scope>
    <source>
        <strain evidence="2">SL3-2-4</strain>
    </source>
</reference>
<evidence type="ECO:0000313" key="1">
    <source>
        <dbReference type="EMBL" id="GDY33832.1"/>
    </source>
</evidence>
<evidence type="ECO:0000313" key="2">
    <source>
        <dbReference type="Proteomes" id="UP000298860"/>
    </source>
</evidence>
<gene>
    <name evidence="1" type="ORF">GTS_54650</name>
</gene>
<dbReference type="RefSeq" id="WP_137816748.1">
    <property type="nucleotide sequence ID" value="NZ_BJFL01000061.1"/>
</dbReference>
<dbReference type="EMBL" id="BJFL01000061">
    <property type="protein sequence ID" value="GDY33832.1"/>
    <property type="molecule type" value="Genomic_DNA"/>
</dbReference>
<comment type="caution">
    <text evidence="1">The sequence shown here is derived from an EMBL/GenBank/DDBJ whole genome shotgun (WGS) entry which is preliminary data.</text>
</comment>
<sequence>MPLSFDTTGFQQQDQTHWVHPGTGDQVSLLYIDVPPDLPRGLDELAALRHDLAARTAESGCLIEAHVVSLQGLPALLQVLRALFRPA</sequence>